<dbReference type="Proteomes" id="UP000799770">
    <property type="component" value="Unassembled WGS sequence"/>
</dbReference>
<keyword evidence="1" id="KW-0732">Signal</keyword>
<protein>
    <recommendedName>
        <fullName evidence="4">Secreted protein</fullName>
    </recommendedName>
</protein>
<feature type="chain" id="PRO_5025467977" description="Secreted protein" evidence="1">
    <location>
        <begin position="20"/>
        <end position="81"/>
    </location>
</feature>
<dbReference type="EMBL" id="ML977321">
    <property type="protein sequence ID" value="KAF2116255.1"/>
    <property type="molecule type" value="Genomic_DNA"/>
</dbReference>
<gene>
    <name evidence="2" type="ORF">BDV96DRAFT_46671</name>
</gene>
<name>A0A6A5ZAH6_9PLEO</name>
<proteinExistence type="predicted"/>
<reference evidence="2" key="1">
    <citation type="journal article" date="2020" name="Stud. Mycol.">
        <title>101 Dothideomycetes genomes: a test case for predicting lifestyles and emergence of pathogens.</title>
        <authorList>
            <person name="Haridas S."/>
            <person name="Albert R."/>
            <person name="Binder M."/>
            <person name="Bloem J."/>
            <person name="Labutti K."/>
            <person name="Salamov A."/>
            <person name="Andreopoulos B."/>
            <person name="Baker S."/>
            <person name="Barry K."/>
            <person name="Bills G."/>
            <person name="Bluhm B."/>
            <person name="Cannon C."/>
            <person name="Castanera R."/>
            <person name="Culley D."/>
            <person name="Daum C."/>
            <person name="Ezra D."/>
            <person name="Gonzalez J."/>
            <person name="Henrissat B."/>
            <person name="Kuo A."/>
            <person name="Liang C."/>
            <person name="Lipzen A."/>
            <person name="Lutzoni F."/>
            <person name="Magnuson J."/>
            <person name="Mondo S."/>
            <person name="Nolan M."/>
            <person name="Ohm R."/>
            <person name="Pangilinan J."/>
            <person name="Park H.-J."/>
            <person name="Ramirez L."/>
            <person name="Alfaro M."/>
            <person name="Sun H."/>
            <person name="Tritt A."/>
            <person name="Yoshinaga Y."/>
            <person name="Zwiers L.-H."/>
            <person name="Turgeon B."/>
            <person name="Goodwin S."/>
            <person name="Spatafora J."/>
            <person name="Crous P."/>
            <person name="Grigoriev I."/>
        </authorList>
    </citation>
    <scope>NUCLEOTIDE SEQUENCE</scope>
    <source>
        <strain evidence="2">CBS 627.86</strain>
    </source>
</reference>
<accession>A0A6A5ZAH6</accession>
<organism evidence="2 3">
    <name type="scientific">Lophiotrema nucula</name>
    <dbReference type="NCBI Taxonomy" id="690887"/>
    <lineage>
        <taxon>Eukaryota</taxon>
        <taxon>Fungi</taxon>
        <taxon>Dikarya</taxon>
        <taxon>Ascomycota</taxon>
        <taxon>Pezizomycotina</taxon>
        <taxon>Dothideomycetes</taxon>
        <taxon>Pleosporomycetidae</taxon>
        <taxon>Pleosporales</taxon>
        <taxon>Lophiotremataceae</taxon>
        <taxon>Lophiotrema</taxon>
    </lineage>
</organism>
<evidence type="ECO:0000256" key="1">
    <source>
        <dbReference type="SAM" id="SignalP"/>
    </source>
</evidence>
<keyword evidence="3" id="KW-1185">Reference proteome</keyword>
<evidence type="ECO:0000313" key="3">
    <source>
        <dbReference type="Proteomes" id="UP000799770"/>
    </source>
</evidence>
<feature type="signal peptide" evidence="1">
    <location>
        <begin position="1"/>
        <end position="19"/>
    </location>
</feature>
<evidence type="ECO:0008006" key="4">
    <source>
        <dbReference type="Google" id="ProtNLM"/>
    </source>
</evidence>
<sequence length="81" mass="9227">MRIFLLLLGLALFVLCCKAFVPSATGCAAQFQLFEKRSLIVLHFLFLRRLSGQLSVLMEVFVESTGFSGTRHRTRWTMAPF</sequence>
<dbReference type="AlphaFoldDB" id="A0A6A5ZAH6"/>
<evidence type="ECO:0000313" key="2">
    <source>
        <dbReference type="EMBL" id="KAF2116255.1"/>
    </source>
</evidence>